<evidence type="ECO:0000313" key="7">
    <source>
        <dbReference type="Proteomes" id="UP000054485"/>
    </source>
</evidence>
<evidence type="ECO:0000256" key="4">
    <source>
        <dbReference type="PROSITE-ProRule" id="PRU00134"/>
    </source>
</evidence>
<dbReference type="InterPro" id="IPR002893">
    <property type="entry name" value="Znf_MYND"/>
</dbReference>
<keyword evidence="3" id="KW-0862">Zinc</keyword>
<reference evidence="7" key="2">
    <citation type="submission" date="2015-01" db="EMBL/GenBank/DDBJ databases">
        <title>Evolutionary Origins and Diversification of the Mycorrhizal Mutualists.</title>
        <authorList>
            <consortium name="DOE Joint Genome Institute"/>
            <consortium name="Mycorrhizal Genomics Consortium"/>
            <person name="Kohler A."/>
            <person name="Kuo A."/>
            <person name="Nagy L.G."/>
            <person name="Floudas D."/>
            <person name="Copeland A."/>
            <person name="Barry K.W."/>
            <person name="Cichocki N."/>
            <person name="Veneault-Fourrey C."/>
            <person name="LaButti K."/>
            <person name="Lindquist E.A."/>
            <person name="Lipzen A."/>
            <person name="Lundell T."/>
            <person name="Morin E."/>
            <person name="Murat C."/>
            <person name="Riley R."/>
            <person name="Ohm R."/>
            <person name="Sun H."/>
            <person name="Tunlid A."/>
            <person name="Henrissat B."/>
            <person name="Grigoriev I.V."/>
            <person name="Hibbett D.S."/>
            <person name="Martin F."/>
        </authorList>
    </citation>
    <scope>NUCLEOTIDE SEQUENCE [LARGE SCALE GENOMIC DNA]</scope>
    <source>
        <strain evidence="7">UH-Slu-Lm8-n1</strain>
    </source>
</reference>
<sequence>MSIDSGTSESSAPPQKGVRMVHAIDPDQHNIFRSIAVSSESLKVNKKYFGVQCTQCQTEMKKLFNCAKCKGVWYCSKECQKKNWSNHKPTCHADERSSGIFKLVQMFSVNPVLMGYLKVGIVFECGLLDNPRIGFDTPFLARIEIAIEPSDVLNFGGLYVNDPTVEEKLQGMLQVNAITAWQSPSMRAPLTPKRLNTWREARARCNAEGFAEDPVGLIEFVGRRRTADSGNSMTAELHIPTMTLAVAMTRAPFTAVSAFTGIRTEKPLSAASCLEFINSHIRADKQNQLRLRTEMTEQDKEVIRAAGRDEDTFSTRILKEKMQREQLYAGCLQLMLRKENTGTSHHAS</sequence>
<dbReference type="Proteomes" id="UP000054485">
    <property type="component" value="Unassembled WGS sequence"/>
</dbReference>
<dbReference type="OrthoDB" id="341421at2759"/>
<gene>
    <name evidence="6" type="ORF">CY34DRAFT_808197</name>
</gene>
<feature type="domain" description="MYND-type" evidence="5">
    <location>
        <begin position="53"/>
        <end position="91"/>
    </location>
</feature>
<dbReference type="InterPro" id="IPR058518">
    <property type="entry name" value="DUF8205"/>
</dbReference>
<dbReference type="HOGENOM" id="CLU_060143_1_0_1"/>
<keyword evidence="1" id="KW-0479">Metal-binding</keyword>
<evidence type="ECO:0000256" key="3">
    <source>
        <dbReference type="ARBA" id="ARBA00022833"/>
    </source>
</evidence>
<dbReference type="GO" id="GO:0008270">
    <property type="term" value="F:zinc ion binding"/>
    <property type="evidence" value="ECO:0007669"/>
    <property type="project" value="UniProtKB-KW"/>
</dbReference>
<dbReference type="STRING" id="930992.A0A0D0ANG3"/>
<dbReference type="SUPFAM" id="SSF144232">
    <property type="entry name" value="HIT/MYND zinc finger-like"/>
    <property type="match status" value="1"/>
</dbReference>
<dbReference type="EMBL" id="KN835339">
    <property type="protein sequence ID" value="KIK39514.1"/>
    <property type="molecule type" value="Genomic_DNA"/>
</dbReference>
<dbReference type="PROSITE" id="PS01360">
    <property type="entry name" value="ZF_MYND_1"/>
    <property type="match status" value="1"/>
</dbReference>
<dbReference type="Pfam" id="PF01753">
    <property type="entry name" value="zf-MYND"/>
    <property type="match status" value="1"/>
</dbReference>
<keyword evidence="7" id="KW-1185">Reference proteome</keyword>
<accession>A0A0D0ANG3</accession>
<dbReference type="Pfam" id="PF26632">
    <property type="entry name" value="DUF8205"/>
    <property type="match status" value="1"/>
</dbReference>
<reference evidence="6 7" key="1">
    <citation type="submission" date="2014-04" db="EMBL/GenBank/DDBJ databases">
        <authorList>
            <consortium name="DOE Joint Genome Institute"/>
            <person name="Kuo A."/>
            <person name="Ruytinx J."/>
            <person name="Rineau F."/>
            <person name="Colpaert J."/>
            <person name="Kohler A."/>
            <person name="Nagy L.G."/>
            <person name="Floudas D."/>
            <person name="Copeland A."/>
            <person name="Barry K.W."/>
            <person name="Cichocki N."/>
            <person name="Veneault-Fourrey C."/>
            <person name="LaButti K."/>
            <person name="Lindquist E.A."/>
            <person name="Lipzen A."/>
            <person name="Lundell T."/>
            <person name="Morin E."/>
            <person name="Murat C."/>
            <person name="Sun H."/>
            <person name="Tunlid A."/>
            <person name="Henrissat B."/>
            <person name="Grigoriev I.V."/>
            <person name="Hibbett D.S."/>
            <person name="Martin F."/>
            <person name="Nordberg H.P."/>
            <person name="Cantor M.N."/>
            <person name="Hua S.X."/>
        </authorList>
    </citation>
    <scope>NUCLEOTIDE SEQUENCE [LARGE SCALE GENOMIC DNA]</scope>
    <source>
        <strain evidence="6 7">UH-Slu-Lm8-n1</strain>
    </source>
</reference>
<name>A0A0D0ANG3_9AGAM</name>
<organism evidence="6 7">
    <name type="scientific">Suillus luteus UH-Slu-Lm8-n1</name>
    <dbReference type="NCBI Taxonomy" id="930992"/>
    <lineage>
        <taxon>Eukaryota</taxon>
        <taxon>Fungi</taxon>
        <taxon>Dikarya</taxon>
        <taxon>Basidiomycota</taxon>
        <taxon>Agaricomycotina</taxon>
        <taxon>Agaricomycetes</taxon>
        <taxon>Agaricomycetidae</taxon>
        <taxon>Boletales</taxon>
        <taxon>Suillineae</taxon>
        <taxon>Suillaceae</taxon>
        <taxon>Suillus</taxon>
    </lineage>
</organism>
<evidence type="ECO:0000313" key="6">
    <source>
        <dbReference type="EMBL" id="KIK39514.1"/>
    </source>
</evidence>
<protein>
    <recommendedName>
        <fullName evidence="5">MYND-type domain-containing protein</fullName>
    </recommendedName>
</protein>
<evidence type="ECO:0000259" key="5">
    <source>
        <dbReference type="PROSITE" id="PS50865"/>
    </source>
</evidence>
<proteinExistence type="predicted"/>
<dbReference type="PROSITE" id="PS50865">
    <property type="entry name" value="ZF_MYND_2"/>
    <property type="match status" value="1"/>
</dbReference>
<evidence type="ECO:0000256" key="2">
    <source>
        <dbReference type="ARBA" id="ARBA00022771"/>
    </source>
</evidence>
<dbReference type="InParanoid" id="A0A0D0ANG3"/>
<dbReference type="Gene3D" id="6.10.140.2220">
    <property type="match status" value="1"/>
</dbReference>
<keyword evidence="2 4" id="KW-0863">Zinc-finger</keyword>
<evidence type="ECO:0000256" key="1">
    <source>
        <dbReference type="ARBA" id="ARBA00022723"/>
    </source>
</evidence>
<dbReference type="AlphaFoldDB" id="A0A0D0ANG3"/>